<gene>
    <name evidence="5" type="primary">rplY</name>
    <name evidence="5" type="synonym">ctc</name>
    <name evidence="8" type="ordered locus">Tlet_0453</name>
</gene>
<dbReference type="InterPro" id="IPR020056">
    <property type="entry name" value="Rbsml_bL25/Gln-tRNA_synth_N"/>
</dbReference>
<organism evidence="8 9">
    <name type="scientific">Pseudothermotoga lettingae (strain ATCC BAA-301 / DSM 14385 / NBRC 107922 / TMO)</name>
    <name type="common">Thermotoga lettingae</name>
    <dbReference type="NCBI Taxonomy" id="416591"/>
    <lineage>
        <taxon>Bacteria</taxon>
        <taxon>Thermotogati</taxon>
        <taxon>Thermotogota</taxon>
        <taxon>Thermotogae</taxon>
        <taxon>Thermotogales</taxon>
        <taxon>Thermotogaceae</taxon>
        <taxon>Pseudothermotoga</taxon>
    </lineage>
</organism>
<dbReference type="CDD" id="cd00495">
    <property type="entry name" value="Ribosomal_L25_TL5_CTC"/>
    <property type="match status" value="1"/>
</dbReference>
<proteinExistence type="inferred from homology"/>
<dbReference type="GO" id="GO:0008097">
    <property type="term" value="F:5S rRNA binding"/>
    <property type="evidence" value="ECO:0007669"/>
    <property type="project" value="InterPro"/>
</dbReference>
<dbReference type="PANTHER" id="PTHR33284">
    <property type="entry name" value="RIBOSOMAL PROTEIN L25/GLN-TRNA SYNTHETASE, ANTI-CODON-BINDING DOMAIN-CONTAINING PROTEIN"/>
    <property type="match status" value="1"/>
</dbReference>
<evidence type="ECO:0000313" key="8">
    <source>
        <dbReference type="EMBL" id="ABV33020.1"/>
    </source>
</evidence>
<comment type="similarity">
    <text evidence="5">Belongs to the bacterial ribosomal protein bL25 family. CTC subfamily.</text>
</comment>
<comment type="subunit">
    <text evidence="5">Part of the 50S ribosomal subunit; part of the 5S rRNA/L5/L18/L25 subcomplex. Contacts the 5S rRNA. Binds to the 5S rRNA independently of L5 and L18.</text>
</comment>
<keyword evidence="2 5" id="KW-0694">RNA-binding</keyword>
<dbReference type="InterPro" id="IPR037121">
    <property type="entry name" value="Ribosomal_bL25_C"/>
</dbReference>
<dbReference type="STRING" id="416591.Tlet_0453"/>
<dbReference type="Pfam" id="PF14693">
    <property type="entry name" value="Ribosomal_TL5_C"/>
    <property type="match status" value="1"/>
</dbReference>
<evidence type="ECO:0000259" key="6">
    <source>
        <dbReference type="Pfam" id="PF01386"/>
    </source>
</evidence>
<dbReference type="EMBL" id="CP000812">
    <property type="protein sequence ID" value="ABV33020.1"/>
    <property type="molecule type" value="Genomic_DNA"/>
</dbReference>
<dbReference type="HAMAP" id="MF_01334">
    <property type="entry name" value="Ribosomal_bL25_CTC"/>
    <property type="match status" value="1"/>
</dbReference>
<dbReference type="InterPro" id="IPR020930">
    <property type="entry name" value="Ribosomal_uL5_bac-type"/>
</dbReference>
<dbReference type="eggNOG" id="COG1825">
    <property type="taxonomic scope" value="Bacteria"/>
</dbReference>
<keyword evidence="4 5" id="KW-0687">Ribonucleoprotein</keyword>
<evidence type="ECO:0000256" key="3">
    <source>
        <dbReference type="ARBA" id="ARBA00022980"/>
    </source>
</evidence>
<dbReference type="Gene3D" id="2.40.240.10">
    <property type="entry name" value="Ribosomal Protein L25, Chain P"/>
    <property type="match status" value="1"/>
</dbReference>
<evidence type="ECO:0000256" key="4">
    <source>
        <dbReference type="ARBA" id="ARBA00023274"/>
    </source>
</evidence>
<dbReference type="Pfam" id="PF01386">
    <property type="entry name" value="Ribosomal_L25p"/>
    <property type="match status" value="1"/>
</dbReference>
<evidence type="ECO:0000259" key="7">
    <source>
        <dbReference type="Pfam" id="PF14693"/>
    </source>
</evidence>
<evidence type="ECO:0000256" key="2">
    <source>
        <dbReference type="ARBA" id="ARBA00022884"/>
    </source>
</evidence>
<evidence type="ECO:0000313" key="9">
    <source>
        <dbReference type="Proteomes" id="UP000002016"/>
    </source>
</evidence>
<evidence type="ECO:0000256" key="5">
    <source>
        <dbReference type="HAMAP-Rule" id="MF_01334"/>
    </source>
</evidence>
<dbReference type="PANTHER" id="PTHR33284:SF1">
    <property type="entry name" value="RIBOSOMAL PROTEIN L25_GLN-TRNA SYNTHETASE, ANTI-CODON-BINDING DOMAIN-CONTAINING PROTEIN"/>
    <property type="match status" value="1"/>
</dbReference>
<reference evidence="8 9" key="1">
    <citation type="submission" date="2007-08" db="EMBL/GenBank/DDBJ databases">
        <title>Complete sequence of Thermotoga lettingae TMO.</title>
        <authorList>
            <consortium name="US DOE Joint Genome Institute"/>
            <person name="Copeland A."/>
            <person name="Lucas S."/>
            <person name="Lapidus A."/>
            <person name="Barry K."/>
            <person name="Glavina del Rio T."/>
            <person name="Dalin E."/>
            <person name="Tice H."/>
            <person name="Pitluck S."/>
            <person name="Foster B."/>
            <person name="Bruce D."/>
            <person name="Schmutz J."/>
            <person name="Larimer F."/>
            <person name="Land M."/>
            <person name="Hauser L."/>
            <person name="Kyrpides N."/>
            <person name="Mikhailova N."/>
            <person name="Nelson K."/>
            <person name="Gogarten J.P."/>
            <person name="Noll K."/>
            <person name="Richardson P."/>
        </authorList>
    </citation>
    <scope>NUCLEOTIDE SEQUENCE [LARGE SCALE GENOMIC DNA]</scope>
    <source>
        <strain evidence="9">ATCC BAA-301 / DSM 14385 / NBRC 107922 / TMO</strain>
    </source>
</reference>
<feature type="domain" description="Large ribosomal subunit protein bL25 beta" evidence="7">
    <location>
        <begin position="102"/>
        <end position="184"/>
    </location>
</feature>
<protein>
    <recommendedName>
        <fullName evidence="5">Large ribosomal subunit protein bL25</fullName>
    </recommendedName>
    <alternativeName>
        <fullName evidence="5">General stress protein CTC</fullName>
    </alternativeName>
</protein>
<keyword evidence="3 5" id="KW-0689">Ribosomal protein</keyword>
<dbReference type="InterPro" id="IPR029751">
    <property type="entry name" value="Ribosomal_L25_dom"/>
</dbReference>
<comment type="function">
    <text evidence="5">This is one of the proteins that binds to the 5S RNA in the ribosome where it forms part of the central protuberance.</text>
</comment>
<dbReference type="Proteomes" id="UP000002016">
    <property type="component" value="Chromosome"/>
</dbReference>
<dbReference type="RefSeq" id="WP_012002501.1">
    <property type="nucleotide sequence ID" value="NC_009828.1"/>
</dbReference>
<keyword evidence="1 5" id="KW-0699">rRNA-binding</keyword>
<dbReference type="GO" id="GO:0022625">
    <property type="term" value="C:cytosolic large ribosomal subunit"/>
    <property type="evidence" value="ECO:0007669"/>
    <property type="project" value="TreeGrafter"/>
</dbReference>
<dbReference type="AlphaFoldDB" id="A8F4D6"/>
<dbReference type="InterPro" id="IPR020057">
    <property type="entry name" value="Ribosomal_bL25_b-dom"/>
</dbReference>
<dbReference type="GO" id="GO:0003735">
    <property type="term" value="F:structural constituent of ribosome"/>
    <property type="evidence" value="ECO:0007669"/>
    <property type="project" value="InterPro"/>
</dbReference>
<dbReference type="Gene3D" id="2.170.120.20">
    <property type="entry name" value="Ribosomal protein L25, beta domain"/>
    <property type="match status" value="1"/>
</dbReference>
<dbReference type="HOGENOM" id="CLU_075939_2_1_0"/>
<feature type="domain" description="Large ribosomal subunit protein bL25 L25" evidence="6">
    <location>
        <begin position="3"/>
        <end position="93"/>
    </location>
</feature>
<accession>A8F4D6</accession>
<keyword evidence="9" id="KW-1185">Reference proteome</keyword>
<reference evidence="8 9" key="2">
    <citation type="journal article" date="2009" name="Proc. Natl. Acad. Sci. U.S.A.">
        <title>On the chimeric nature, thermophilic origin, and phylogenetic placement of the Thermotogales.</title>
        <authorList>
            <person name="Zhaxybayeva O."/>
            <person name="Swithers K.S."/>
            <person name="Lapierre P."/>
            <person name="Fournier G.P."/>
            <person name="Bickhart D.M."/>
            <person name="DeBoy R.T."/>
            <person name="Nelson K.E."/>
            <person name="Nesbo C.L."/>
            <person name="Doolittle W.F."/>
            <person name="Gogarten J.P."/>
            <person name="Noll K.M."/>
        </authorList>
    </citation>
    <scope>NUCLEOTIDE SEQUENCE [LARGE SCALE GENOMIC DNA]</scope>
    <source>
        <strain evidence="9">ATCC BAA-301 / DSM 14385 / NBRC 107922 / TMO</strain>
    </source>
</reference>
<dbReference type="InterPro" id="IPR001021">
    <property type="entry name" value="Ribosomal_bL25_long"/>
</dbReference>
<dbReference type="InterPro" id="IPR011035">
    <property type="entry name" value="Ribosomal_bL25/Gln-tRNA_synth"/>
</dbReference>
<dbReference type="NCBIfam" id="TIGR00731">
    <property type="entry name" value="bL25_bact_ctc"/>
    <property type="match status" value="1"/>
</dbReference>
<dbReference type="GO" id="GO:0006412">
    <property type="term" value="P:translation"/>
    <property type="evidence" value="ECO:0007669"/>
    <property type="project" value="UniProtKB-UniRule"/>
</dbReference>
<dbReference type="SUPFAM" id="SSF50715">
    <property type="entry name" value="Ribosomal protein L25-like"/>
    <property type="match status" value="1"/>
</dbReference>
<evidence type="ECO:0000256" key="1">
    <source>
        <dbReference type="ARBA" id="ARBA00022730"/>
    </source>
</evidence>
<name>A8F4D6_PSELT</name>
<sequence length="216" mass="24164">MRLKAMLRNERGKRSVRKMRAKGLIPAVVYGPETEPLSINLNKSEVEKLLAKASEALPVGLEIKYDDRSEEMEVFIKKVQVDKVTDEIVHIDFYKPAKGHTMKINVPIRVFGKAIGVEKGGILEIVHNELPVETLPSALIDHIEIDVTHLELGQSVHVKDLRLPSGMKALLHPEEALVTIVVPRGLLVEEAHEAVEVQETAEPEVIKKGKKEEEED</sequence>
<dbReference type="KEGG" id="tle:Tlet_0453"/>